<proteinExistence type="predicted"/>
<comment type="caution">
    <text evidence="1">The sequence shown here is derived from an EMBL/GenBank/DDBJ whole genome shotgun (WGS) entry which is preliminary data.</text>
</comment>
<name>A0A0W0VCL1_9GAMM</name>
<gene>
    <name evidence="1" type="ORF">Ljor_1896</name>
</gene>
<dbReference type="OrthoDB" id="5654444at2"/>
<reference evidence="1 2" key="1">
    <citation type="submission" date="2015-11" db="EMBL/GenBank/DDBJ databases">
        <title>Genomic analysis of 38 Legionella species identifies large and diverse effector repertoires.</title>
        <authorList>
            <person name="Burstein D."/>
            <person name="Amaro F."/>
            <person name="Zusman T."/>
            <person name="Lifshitz Z."/>
            <person name="Cohen O."/>
            <person name="Gilbert J.A."/>
            <person name="Pupko T."/>
            <person name="Shuman H.A."/>
            <person name="Segal G."/>
        </authorList>
    </citation>
    <scope>NUCLEOTIDE SEQUENCE [LARGE SCALE GENOMIC DNA]</scope>
    <source>
        <strain evidence="1 2">BL-540</strain>
    </source>
</reference>
<evidence type="ECO:0000313" key="2">
    <source>
        <dbReference type="Proteomes" id="UP000055035"/>
    </source>
</evidence>
<evidence type="ECO:0000313" key="1">
    <source>
        <dbReference type="EMBL" id="KTD17590.1"/>
    </source>
</evidence>
<dbReference type="RefSeq" id="WP_058471332.1">
    <property type="nucleotide sequence ID" value="NZ_CAAAIC010000011.1"/>
</dbReference>
<dbReference type="STRING" id="456.Ljor_1896"/>
<organism evidence="1 2">
    <name type="scientific">Legionella jordanis</name>
    <dbReference type="NCBI Taxonomy" id="456"/>
    <lineage>
        <taxon>Bacteria</taxon>
        <taxon>Pseudomonadati</taxon>
        <taxon>Pseudomonadota</taxon>
        <taxon>Gammaproteobacteria</taxon>
        <taxon>Legionellales</taxon>
        <taxon>Legionellaceae</taxon>
        <taxon>Legionella</taxon>
    </lineage>
</organism>
<dbReference type="PATRIC" id="fig|456.5.peg.2021"/>
<dbReference type="Proteomes" id="UP000055035">
    <property type="component" value="Unassembled WGS sequence"/>
</dbReference>
<dbReference type="AlphaFoldDB" id="A0A0W0VCL1"/>
<protein>
    <submittedName>
        <fullName evidence="1">Uncharacterized protein</fullName>
    </submittedName>
</protein>
<keyword evidence="2" id="KW-1185">Reference proteome</keyword>
<dbReference type="EMBL" id="LNYJ01000011">
    <property type="protein sequence ID" value="KTD17590.1"/>
    <property type="molecule type" value="Genomic_DNA"/>
</dbReference>
<sequence>MLSVSNHSLFKKQVPHFPNIQFIWIGPPKTTDPANPDMDLAGPLQFYDSFKKHRLDHKIMFYCLDEYCQSFSTLFPPAVDIEIRGLESCFMANEDKLKDYKLTEAVSIFNENKSGDVHEKVSAKNLASLLVLYLYGDYFLDTTIFPMKDAANFGFYSYFQAPLLSEDRLNILSCENLDVFDQSTAMEMPFPDRSFYVNLLPFDEEGRLEAFEKKCLQKLTGRSVSQSLKKQRTMDIDCFILFSPQYSLQVAQAISCFVYFYPLVRKQKMRSKAEPENNELQERYHKSDDDLMLLSITNGYYLHSKRRQEKWYADLYDWDEHDDPSRLVNPLNIKKVFKGSHVARLPYGTDEEDDGIVFTY</sequence>
<accession>A0A0W0VCL1</accession>